<evidence type="ECO:0000313" key="2">
    <source>
        <dbReference type="EMBL" id="KAF5893349.1"/>
    </source>
</evidence>
<protein>
    <submittedName>
        <fullName evidence="2">Glucose-6-phosphate 1-dehydrogenase-like isoform X2</fullName>
    </submittedName>
</protein>
<feature type="compositionally biased region" description="Basic and acidic residues" evidence="1">
    <location>
        <begin position="58"/>
        <end position="68"/>
    </location>
</feature>
<comment type="caution">
    <text evidence="2">The sequence shown here is derived from an EMBL/GenBank/DDBJ whole genome shotgun (WGS) entry which is preliminary data.</text>
</comment>
<gene>
    <name evidence="2" type="primary">g6pd</name>
    <name evidence="2" type="ORF">DAT39_016938</name>
</gene>
<accession>A0A8J4U9D2</accession>
<evidence type="ECO:0000256" key="1">
    <source>
        <dbReference type="SAM" id="MobiDB-lite"/>
    </source>
</evidence>
<dbReference type="Proteomes" id="UP000727407">
    <property type="component" value="Unassembled WGS sequence"/>
</dbReference>
<keyword evidence="3" id="KW-1185">Reference proteome</keyword>
<sequence>MNMQVCVGVRTPRIHPLSMLCWAGESPGGRDAGRRRTMTPSCSSPLVWVGGIYSQFSPRKDPPSHPRILEMPTCPGTLSPHLSSSGRDSGSC</sequence>
<feature type="region of interest" description="Disordered" evidence="1">
    <location>
        <begin position="58"/>
        <end position="92"/>
    </location>
</feature>
<reference evidence="2" key="1">
    <citation type="submission" date="2020-07" db="EMBL/GenBank/DDBJ databases">
        <title>Clarias magur genome sequencing, assembly and annotation.</title>
        <authorList>
            <person name="Kushwaha B."/>
            <person name="Kumar R."/>
            <person name="Das P."/>
            <person name="Joshi C.G."/>
            <person name="Kumar D."/>
            <person name="Nagpure N.S."/>
            <person name="Pandey M."/>
            <person name="Agarwal S."/>
            <person name="Srivastava S."/>
            <person name="Singh M."/>
            <person name="Sahoo L."/>
            <person name="Jayasankar P."/>
            <person name="Meher P.K."/>
            <person name="Koringa P.G."/>
            <person name="Iquebal M.A."/>
            <person name="Das S.P."/>
            <person name="Bit A."/>
            <person name="Patnaik S."/>
            <person name="Patel N."/>
            <person name="Shah T.M."/>
            <person name="Hinsu A."/>
            <person name="Jena J.K."/>
        </authorList>
    </citation>
    <scope>NUCLEOTIDE SEQUENCE</scope>
    <source>
        <strain evidence="2">CIFAMagur01</strain>
        <tissue evidence="2">Testis</tissue>
    </source>
</reference>
<feature type="compositionally biased region" description="Polar residues" evidence="1">
    <location>
        <begin position="80"/>
        <end position="92"/>
    </location>
</feature>
<dbReference type="EMBL" id="QNUK01000439">
    <property type="protein sequence ID" value="KAF5893349.1"/>
    <property type="molecule type" value="Genomic_DNA"/>
</dbReference>
<dbReference type="OrthoDB" id="10472963at2759"/>
<dbReference type="AlphaFoldDB" id="A0A8J4U9D2"/>
<evidence type="ECO:0000313" key="3">
    <source>
        <dbReference type="Proteomes" id="UP000727407"/>
    </source>
</evidence>
<proteinExistence type="predicted"/>
<name>A0A8J4U9D2_CLAMG</name>
<organism evidence="2 3">
    <name type="scientific">Clarias magur</name>
    <name type="common">Asian catfish</name>
    <name type="synonym">Macropteronotus magur</name>
    <dbReference type="NCBI Taxonomy" id="1594786"/>
    <lineage>
        <taxon>Eukaryota</taxon>
        <taxon>Metazoa</taxon>
        <taxon>Chordata</taxon>
        <taxon>Craniata</taxon>
        <taxon>Vertebrata</taxon>
        <taxon>Euteleostomi</taxon>
        <taxon>Actinopterygii</taxon>
        <taxon>Neopterygii</taxon>
        <taxon>Teleostei</taxon>
        <taxon>Ostariophysi</taxon>
        <taxon>Siluriformes</taxon>
        <taxon>Clariidae</taxon>
        <taxon>Clarias</taxon>
    </lineage>
</organism>